<dbReference type="CDD" id="cd09603">
    <property type="entry name" value="M1_APN_like"/>
    <property type="match status" value="1"/>
</dbReference>
<keyword evidence="2" id="KW-0479">Metal-binding</keyword>
<dbReference type="SUPFAM" id="SSF55486">
    <property type="entry name" value="Metalloproteases ('zincins'), catalytic domain"/>
    <property type="match status" value="1"/>
</dbReference>
<dbReference type="InterPro" id="IPR034015">
    <property type="entry name" value="M1_LTA4H"/>
</dbReference>
<evidence type="ECO:0000313" key="6">
    <source>
        <dbReference type="Proteomes" id="UP000651668"/>
    </source>
</evidence>
<evidence type="ECO:0000259" key="4">
    <source>
        <dbReference type="Pfam" id="PF01433"/>
    </source>
</evidence>
<feature type="domain" description="Peptidase M1 membrane alanine aminopeptidase" evidence="4">
    <location>
        <begin position="283"/>
        <end position="479"/>
    </location>
</feature>
<gene>
    <name evidence="5" type="ORF">GCM10011387_22890</name>
</gene>
<dbReference type="EMBL" id="BMIL01000007">
    <property type="protein sequence ID" value="GGC68935.1"/>
    <property type="molecule type" value="Genomic_DNA"/>
</dbReference>
<dbReference type="Pfam" id="PF01433">
    <property type="entry name" value="Peptidase_M1"/>
    <property type="match status" value="1"/>
</dbReference>
<comment type="cofactor">
    <cofactor evidence="2">
        <name>Zn(2+)</name>
        <dbReference type="ChEBI" id="CHEBI:29105"/>
    </cofactor>
    <text evidence="2">Binds 1 zinc ion per subunit.</text>
</comment>
<dbReference type="Gene3D" id="2.60.40.1730">
    <property type="entry name" value="tricorn interacting facor f3 domain"/>
    <property type="match status" value="1"/>
</dbReference>
<keyword evidence="2" id="KW-0862">Zinc</keyword>
<dbReference type="Gene3D" id="1.10.390.10">
    <property type="entry name" value="Neutral Protease Domain 2"/>
    <property type="match status" value="1"/>
</dbReference>
<dbReference type="PANTHER" id="PTHR45726">
    <property type="entry name" value="LEUKOTRIENE A-4 HYDROLASE"/>
    <property type="match status" value="1"/>
</dbReference>
<evidence type="ECO:0000313" key="5">
    <source>
        <dbReference type="EMBL" id="GGC68935.1"/>
    </source>
</evidence>
<accession>A0A916UDY0</accession>
<reference evidence="5" key="2">
    <citation type="submission" date="2020-09" db="EMBL/GenBank/DDBJ databases">
        <authorList>
            <person name="Sun Q."/>
            <person name="Zhou Y."/>
        </authorList>
    </citation>
    <scope>NUCLEOTIDE SEQUENCE</scope>
    <source>
        <strain evidence="5">CGMCC 1.15343</strain>
    </source>
</reference>
<evidence type="ECO:0000256" key="2">
    <source>
        <dbReference type="PIRSR" id="PIRSR634015-3"/>
    </source>
</evidence>
<dbReference type="PANTHER" id="PTHR45726:SF3">
    <property type="entry name" value="LEUKOTRIENE A-4 HYDROLASE"/>
    <property type="match status" value="1"/>
</dbReference>
<dbReference type="Proteomes" id="UP000651668">
    <property type="component" value="Unassembled WGS sequence"/>
</dbReference>
<sequence length="559" mass="64027">MRMNVMFKRTLSALALACLIQASTCAQTLHKGEENTRADTLRGMLTPLRTCYDINYYHLDVKIDIDERSVSGSNKFVFTAAENFSKLQFDLFANLKVERVVYKNKELPFTREFNAVFVTFPAPIKKGSKGEFTVYYSGKPQVANRPPWDGGFIFRKDSAGDPFVSVACQGLGASSWWPNKDHQSDEVDSMMISISAPRDLQEISNGRLRSRVEKPDGYMQHNWFVANPINNYDVSFYIGKYSHWTDTYQGEEGPLTIDYWALKQDSVKARAHWDADVKPMLKSFEHWFGPYPWYKDGYKLVQAPHLGMEHQSAVAYGNQFKKGYLGRDLSGTGWGMKFDFIIVHESGHEWFGNNITAKDIADMWIHESFTNYSETLFTESLYGKAAGDQYVQGIRQGIANDIPIIGQYNVNKEGSGDMYPKGANMIHIIRQLINDDAKFRNILRGLNKTFYHKTVNTAEIEDYIAKQSGLNLSKIFDQYLRHKDIPTFEYKISGNKLAYQWKADVKDFNMPLKVTLKGDGSYTLIQPTTVWKEISIDSTVDKDSFKTDPNFYVNIKQMN</sequence>
<feature type="binding site" evidence="2">
    <location>
        <position position="348"/>
    </location>
    <ligand>
        <name>Zn(2+)</name>
        <dbReference type="ChEBI" id="CHEBI:29105"/>
        <note>catalytic</note>
    </ligand>
</feature>
<reference evidence="5" key="1">
    <citation type="journal article" date="2014" name="Int. J. Syst. Evol. Microbiol.">
        <title>Complete genome sequence of Corynebacterium casei LMG S-19264T (=DSM 44701T), isolated from a smear-ripened cheese.</title>
        <authorList>
            <consortium name="US DOE Joint Genome Institute (JGI-PGF)"/>
            <person name="Walter F."/>
            <person name="Albersmeier A."/>
            <person name="Kalinowski J."/>
            <person name="Ruckert C."/>
        </authorList>
    </citation>
    <scope>NUCLEOTIDE SEQUENCE</scope>
    <source>
        <strain evidence="5">CGMCC 1.15343</strain>
    </source>
</reference>
<evidence type="ECO:0000256" key="1">
    <source>
        <dbReference type="PIRSR" id="PIRSR634015-1"/>
    </source>
</evidence>
<keyword evidence="6" id="KW-1185">Reference proteome</keyword>
<dbReference type="InterPro" id="IPR027268">
    <property type="entry name" value="Peptidase_M4/M1_CTD_sf"/>
</dbReference>
<organism evidence="5 6">
    <name type="scientific">Pedobacter quisquiliarum</name>
    <dbReference type="NCBI Taxonomy" id="1834438"/>
    <lineage>
        <taxon>Bacteria</taxon>
        <taxon>Pseudomonadati</taxon>
        <taxon>Bacteroidota</taxon>
        <taxon>Sphingobacteriia</taxon>
        <taxon>Sphingobacteriales</taxon>
        <taxon>Sphingobacteriaceae</taxon>
        <taxon>Pedobacter</taxon>
    </lineage>
</organism>
<dbReference type="RefSeq" id="WP_229663605.1">
    <property type="nucleotide sequence ID" value="NZ_BMIL01000007.1"/>
</dbReference>
<dbReference type="GO" id="GO:0008270">
    <property type="term" value="F:zinc ion binding"/>
    <property type="evidence" value="ECO:0007669"/>
    <property type="project" value="InterPro"/>
</dbReference>
<feature type="active site" description="Proton donor" evidence="1">
    <location>
        <position position="419"/>
    </location>
</feature>
<dbReference type="InterPro" id="IPR042097">
    <property type="entry name" value="Aminopeptidase_N-like_N_sf"/>
</dbReference>
<dbReference type="GO" id="GO:0008237">
    <property type="term" value="F:metallopeptidase activity"/>
    <property type="evidence" value="ECO:0007669"/>
    <property type="project" value="InterPro"/>
</dbReference>
<protein>
    <submittedName>
        <fullName evidence="5">Peptidase M1</fullName>
    </submittedName>
</protein>
<comment type="caution">
    <text evidence="5">The sequence shown here is derived from an EMBL/GenBank/DDBJ whole genome shotgun (WGS) entry which is preliminary data.</text>
</comment>
<evidence type="ECO:0000256" key="3">
    <source>
        <dbReference type="SAM" id="SignalP"/>
    </source>
</evidence>
<proteinExistence type="predicted"/>
<feature type="chain" id="PRO_5036964360" evidence="3">
    <location>
        <begin position="27"/>
        <end position="559"/>
    </location>
</feature>
<feature type="binding site" evidence="2">
    <location>
        <position position="367"/>
    </location>
    <ligand>
        <name>Zn(2+)</name>
        <dbReference type="ChEBI" id="CHEBI:29105"/>
        <note>catalytic</note>
    </ligand>
</feature>
<dbReference type="SUPFAM" id="SSF63737">
    <property type="entry name" value="Leukotriene A4 hydrolase N-terminal domain"/>
    <property type="match status" value="1"/>
</dbReference>
<name>A0A916UDY0_9SPHI</name>
<feature type="binding site" evidence="2">
    <location>
        <position position="344"/>
    </location>
    <ligand>
        <name>Zn(2+)</name>
        <dbReference type="ChEBI" id="CHEBI:29105"/>
        <note>catalytic</note>
    </ligand>
</feature>
<keyword evidence="3" id="KW-0732">Signal</keyword>
<dbReference type="AlphaFoldDB" id="A0A916UDY0"/>
<feature type="active site" description="Proton acceptor" evidence="1">
    <location>
        <position position="345"/>
    </location>
</feature>
<dbReference type="InterPro" id="IPR014782">
    <property type="entry name" value="Peptidase_M1_dom"/>
</dbReference>
<feature type="signal peptide" evidence="3">
    <location>
        <begin position="1"/>
        <end position="26"/>
    </location>
</feature>